<evidence type="ECO:0000313" key="2">
    <source>
        <dbReference type="Proteomes" id="UP000002207"/>
    </source>
</evidence>
<dbReference type="RefSeq" id="WP_012680778.1">
    <property type="nucleotide sequence ID" value="NC_012483.1"/>
</dbReference>
<dbReference type="HOGENOM" id="CLU_2406588_0_0_0"/>
<reference evidence="1 2" key="1">
    <citation type="journal article" date="2009" name="Appl. Environ. Microbiol.">
        <title>Three genomes from the phylum Acidobacteria provide insight into the lifestyles of these microorganisms in soils.</title>
        <authorList>
            <person name="Ward N.L."/>
            <person name="Challacombe J.F."/>
            <person name="Janssen P.H."/>
            <person name="Henrissat B."/>
            <person name="Coutinho P.M."/>
            <person name="Wu M."/>
            <person name="Xie G."/>
            <person name="Haft D.H."/>
            <person name="Sait M."/>
            <person name="Badger J."/>
            <person name="Barabote R.D."/>
            <person name="Bradley B."/>
            <person name="Brettin T.S."/>
            <person name="Brinkac L.M."/>
            <person name="Bruce D."/>
            <person name="Creasy T."/>
            <person name="Daugherty S.C."/>
            <person name="Davidsen T.M."/>
            <person name="DeBoy R.T."/>
            <person name="Detter J.C."/>
            <person name="Dodson R.J."/>
            <person name="Durkin A.S."/>
            <person name="Ganapathy A."/>
            <person name="Gwinn-Giglio M."/>
            <person name="Han C.S."/>
            <person name="Khouri H."/>
            <person name="Kiss H."/>
            <person name="Kothari S.P."/>
            <person name="Madupu R."/>
            <person name="Nelson K.E."/>
            <person name="Nelson W.C."/>
            <person name="Paulsen I."/>
            <person name="Penn K."/>
            <person name="Ren Q."/>
            <person name="Rosovitz M.J."/>
            <person name="Selengut J.D."/>
            <person name="Shrivastava S."/>
            <person name="Sullivan S.A."/>
            <person name="Tapia R."/>
            <person name="Thompson L.S."/>
            <person name="Watkins K.L."/>
            <person name="Yang Q."/>
            <person name="Yu C."/>
            <person name="Zafar N."/>
            <person name="Zhou L."/>
            <person name="Kuske C.R."/>
        </authorList>
    </citation>
    <scope>NUCLEOTIDE SEQUENCE [LARGE SCALE GENOMIC DNA]</scope>
    <source>
        <strain evidence="2">ATCC 51196 / DSM 11244 / BCRC 80197 / JCM 7670 / NBRC 15755 / NCIMB 13165 / 161</strain>
    </source>
</reference>
<dbReference type="AlphaFoldDB" id="C1FA02"/>
<protein>
    <submittedName>
        <fullName evidence="1">Uncharacterized protein</fullName>
    </submittedName>
</protein>
<sequence length="92" mass="9793">MAESLITHCNGCNAVKANGAAGWSYAALRKGCEREGIAFAASKDPFTEWDPADEKYVLREDIVLLDICGSDCQHKVLNKWSAGGFAQAASAA</sequence>
<dbReference type="STRING" id="240015.ACP_0380"/>
<dbReference type="KEGG" id="aca:ACP_0380"/>
<gene>
    <name evidence="1" type="ordered locus">ACP_0380</name>
</gene>
<dbReference type="EMBL" id="CP001472">
    <property type="protein sequence ID" value="ACO33170.1"/>
    <property type="molecule type" value="Genomic_DNA"/>
</dbReference>
<evidence type="ECO:0000313" key="1">
    <source>
        <dbReference type="EMBL" id="ACO33170.1"/>
    </source>
</evidence>
<accession>C1FA02</accession>
<organism evidence="1 2">
    <name type="scientific">Acidobacterium capsulatum (strain ATCC 51196 / DSM 11244 / BCRC 80197 / JCM 7670 / NBRC 15755 / NCIMB 13165 / 161)</name>
    <dbReference type="NCBI Taxonomy" id="240015"/>
    <lineage>
        <taxon>Bacteria</taxon>
        <taxon>Pseudomonadati</taxon>
        <taxon>Acidobacteriota</taxon>
        <taxon>Terriglobia</taxon>
        <taxon>Terriglobales</taxon>
        <taxon>Acidobacteriaceae</taxon>
        <taxon>Acidobacterium</taxon>
    </lineage>
</organism>
<proteinExistence type="predicted"/>
<keyword evidence="2" id="KW-1185">Reference proteome</keyword>
<dbReference type="Proteomes" id="UP000002207">
    <property type="component" value="Chromosome"/>
</dbReference>
<name>C1FA02_ACIC5</name>
<dbReference type="InParanoid" id="C1FA02"/>